<feature type="signal peptide" evidence="2">
    <location>
        <begin position="1"/>
        <end position="24"/>
    </location>
</feature>
<evidence type="ECO:0000256" key="2">
    <source>
        <dbReference type="SAM" id="SignalP"/>
    </source>
</evidence>
<reference evidence="3 4" key="1">
    <citation type="submission" date="2024-05" db="EMBL/GenBank/DDBJ databases">
        <title>Culex pipiens pipiens assembly and annotation.</title>
        <authorList>
            <person name="Alout H."/>
            <person name="Durand T."/>
        </authorList>
    </citation>
    <scope>NUCLEOTIDE SEQUENCE [LARGE SCALE GENOMIC DNA]</scope>
    <source>
        <strain evidence="3">HA-2024</strain>
        <tissue evidence="3">Whole body</tissue>
    </source>
</reference>
<comment type="caution">
    <text evidence="3">The sequence shown here is derived from an EMBL/GenBank/DDBJ whole genome shotgun (WGS) entry which is preliminary data.</text>
</comment>
<feature type="compositionally biased region" description="Gly residues" evidence="1">
    <location>
        <begin position="422"/>
        <end position="431"/>
    </location>
</feature>
<dbReference type="AlphaFoldDB" id="A0ABD1DL91"/>
<organism evidence="3 4">
    <name type="scientific">Culex pipiens pipiens</name>
    <name type="common">Northern house mosquito</name>
    <dbReference type="NCBI Taxonomy" id="38569"/>
    <lineage>
        <taxon>Eukaryota</taxon>
        <taxon>Metazoa</taxon>
        <taxon>Ecdysozoa</taxon>
        <taxon>Arthropoda</taxon>
        <taxon>Hexapoda</taxon>
        <taxon>Insecta</taxon>
        <taxon>Pterygota</taxon>
        <taxon>Neoptera</taxon>
        <taxon>Endopterygota</taxon>
        <taxon>Diptera</taxon>
        <taxon>Nematocera</taxon>
        <taxon>Culicoidea</taxon>
        <taxon>Culicidae</taxon>
        <taxon>Culicinae</taxon>
        <taxon>Culicini</taxon>
        <taxon>Culex</taxon>
        <taxon>Culex</taxon>
    </lineage>
</organism>
<feature type="chain" id="PRO_5044888733" evidence="2">
    <location>
        <begin position="25"/>
        <end position="468"/>
    </location>
</feature>
<feature type="compositionally biased region" description="Basic and acidic residues" evidence="1">
    <location>
        <begin position="455"/>
        <end position="468"/>
    </location>
</feature>
<protein>
    <submittedName>
        <fullName evidence="3">Uncharacterized protein</fullName>
    </submittedName>
</protein>
<name>A0ABD1DL91_CULPP</name>
<keyword evidence="2" id="KW-0732">Signal</keyword>
<evidence type="ECO:0000256" key="1">
    <source>
        <dbReference type="SAM" id="MobiDB-lite"/>
    </source>
</evidence>
<gene>
    <name evidence="3" type="ORF">pipiens_007797</name>
</gene>
<dbReference type="EMBL" id="JBEHCU010005391">
    <property type="protein sequence ID" value="KAL1399995.1"/>
    <property type="molecule type" value="Genomic_DNA"/>
</dbReference>
<evidence type="ECO:0000313" key="3">
    <source>
        <dbReference type="EMBL" id="KAL1399995.1"/>
    </source>
</evidence>
<feature type="region of interest" description="Disordered" evidence="1">
    <location>
        <begin position="410"/>
        <end position="468"/>
    </location>
</feature>
<proteinExistence type="predicted"/>
<accession>A0ABD1DL91</accession>
<dbReference type="Proteomes" id="UP001562425">
    <property type="component" value="Unassembled WGS sequence"/>
</dbReference>
<evidence type="ECO:0000313" key="4">
    <source>
        <dbReference type="Proteomes" id="UP001562425"/>
    </source>
</evidence>
<keyword evidence="4" id="KW-1185">Reference proteome</keyword>
<sequence>MPLHLRLAPTICLLAALTLTLTSSMHIPEDMEILEGYDLESAGTEINPEDDFYEQRSLLEPFYYRAIRDKRDAPPYQVLESPGLRSHFRQRMPDVAVSKKRSRRSSAGGGDGEEEKGTVTEPPKPTEELPKPEQQRMNQRTVEAWVKTPYQVQKPTPTQQEEMDSEAEASMMSEGIKARAPRVNFITQRRPNEPETREDKDKVVPELYRKPLARLFYEYPAAPRVYDSFSAQSQSPMFPKIYNKYDEYHRDMMDRMHPPSPHRFDAYYQRRYDQADYDNYFPRYTFPSYYYYPDKRFDVPSYYRGDRNYLLSNDVMDVPNVPPPVYIPSRNRRIIYYATLPEIVRTPPNVDLRYRPYQNKFANRYDPNFPTKGPLGGAYKSSTANPLSAGGNKDDKYVSSTPIKIVRDLGVQQDNPGQNNNNGGGGGGSNGAAGRRQYSVKMGGRPNGGYQDQGNHYEQDRSYYGRHL</sequence>
<feature type="region of interest" description="Disordered" evidence="1">
    <location>
        <begin position="77"/>
        <end position="138"/>
    </location>
</feature>
<feature type="compositionally biased region" description="Basic and acidic residues" evidence="1">
    <location>
        <begin position="124"/>
        <end position="134"/>
    </location>
</feature>